<protein>
    <recommendedName>
        <fullName evidence="1">N-acetyltransferase domain-containing protein</fullName>
    </recommendedName>
</protein>
<dbReference type="InterPro" id="IPR016181">
    <property type="entry name" value="Acyl_CoA_acyltransferase"/>
</dbReference>
<reference evidence="2 3" key="1">
    <citation type="journal article" date="2017" name="Antonie Van Leeuwenhoek">
        <title>Rhizobium rhizosphaerae sp. nov., a novel species isolated from rice rhizosphere.</title>
        <authorList>
            <person name="Zhao J.J."/>
            <person name="Zhang J."/>
            <person name="Zhang R.J."/>
            <person name="Zhang C.W."/>
            <person name="Yin H.Q."/>
            <person name="Zhang X.X."/>
        </authorList>
    </citation>
    <scope>NUCLEOTIDE SEQUENCE [LARGE SCALE GENOMIC DNA]</scope>
    <source>
        <strain evidence="2 3">BSs20135</strain>
    </source>
</reference>
<evidence type="ECO:0000313" key="2">
    <source>
        <dbReference type="EMBL" id="GAC20646.1"/>
    </source>
</evidence>
<dbReference type="Gene3D" id="3.40.630.30">
    <property type="match status" value="1"/>
</dbReference>
<accession>K6Y9K6</accession>
<proteinExistence type="predicted"/>
<organism evidence="2 3">
    <name type="scientific">Paraglaciecola arctica BSs20135</name>
    <dbReference type="NCBI Taxonomy" id="493475"/>
    <lineage>
        <taxon>Bacteria</taxon>
        <taxon>Pseudomonadati</taxon>
        <taxon>Pseudomonadota</taxon>
        <taxon>Gammaproteobacteria</taxon>
        <taxon>Alteromonadales</taxon>
        <taxon>Alteromonadaceae</taxon>
        <taxon>Paraglaciecola</taxon>
    </lineage>
</organism>
<dbReference type="PROSITE" id="PS51186">
    <property type="entry name" value="GNAT"/>
    <property type="match status" value="1"/>
</dbReference>
<dbReference type="STRING" id="493475.GARC_3692"/>
<dbReference type="SUPFAM" id="SSF55729">
    <property type="entry name" value="Acyl-CoA N-acyltransferases (Nat)"/>
    <property type="match status" value="1"/>
</dbReference>
<dbReference type="CDD" id="cd04301">
    <property type="entry name" value="NAT_SF"/>
    <property type="match status" value="1"/>
</dbReference>
<name>K6Y9K6_9ALTE</name>
<feature type="domain" description="N-acetyltransferase" evidence="1">
    <location>
        <begin position="116"/>
        <end position="247"/>
    </location>
</feature>
<evidence type="ECO:0000259" key="1">
    <source>
        <dbReference type="PROSITE" id="PS51186"/>
    </source>
</evidence>
<sequence>MQHFDLDKENINNLTSLWKLMGIAPNQELNAQGIYRSRSWPHRYWQDWDSRTTFKERLGNAPLDRKKLVVPVFQNNSKKGIQHQSDKEGLGLSLLFKQQAMYLDMYSYTPQKQQQLNITKVTSEKDTIVWCNIASQAFNYEIDVASIILANQHPEVTLLLADMQGQPVATAMLHKTEHVTGIHQMGVPEQYRGQGVARNLMHQVLGLTKRELACRYAVLQASSAGESLYLSLGFKAQFTIENYMFVD</sequence>
<dbReference type="Pfam" id="PF13508">
    <property type="entry name" value="Acetyltransf_7"/>
    <property type="match status" value="1"/>
</dbReference>
<dbReference type="eggNOG" id="COG0456">
    <property type="taxonomic scope" value="Bacteria"/>
</dbReference>
<keyword evidence="3" id="KW-1185">Reference proteome</keyword>
<dbReference type="GO" id="GO:0016747">
    <property type="term" value="F:acyltransferase activity, transferring groups other than amino-acyl groups"/>
    <property type="evidence" value="ECO:0007669"/>
    <property type="project" value="InterPro"/>
</dbReference>
<gene>
    <name evidence="2" type="ORF">GARC_3692</name>
</gene>
<dbReference type="Proteomes" id="UP000006327">
    <property type="component" value="Unassembled WGS sequence"/>
</dbReference>
<dbReference type="RefSeq" id="WP_007622763.1">
    <property type="nucleotide sequence ID" value="NZ_BAEO01000055.1"/>
</dbReference>
<evidence type="ECO:0000313" key="3">
    <source>
        <dbReference type="Proteomes" id="UP000006327"/>
    </source>
</evidence>
<dbReference type="InterPro" id="IPR000182">
    <property type="entry name" value="GNAT_dom"/>
</dbReference>
<dbReference type="EMBL" id="BAEO01000055">
    <property type="protein sequence ID" value="GAC20646.1"/>
    <property type="molecule type" value="Genomic_DNA"/>
</dbReference>
<dbReference type="OrthoDB" id="3216107at2"/>
<dbReference type="AlphaFoldDB" id="K6Y9K6"/>
<comment type="caution">
    <text evidence="2">The sequence shown here is derived from an EMBL/GenBank/DDBJ whole genome shotgun (WGS) entry which is preliminary data.</text>
</comment>